<evidence type="ECO:0000259" key="4">
    <source>
        <dbReference type="Pfam" id="PF21191"/>
    </source>
</evidence>
<dbReference type="RefSeq" id="WP_092092492.1">
    <property type="nucleotide sequence ID" value="NZ_FOQE01000018.1"/>
</dbReference>
<feature type="domain" description="Conserved virulence factor B third S1" evidence="5">
    <location>
        <begin position="140"/>
        <end position="214"/>
    </location>
</feature>
<dbReference type="InterPro" id="IPR040764">
    <property type="entry name" value="CvfB_WH"/>
</dbReference>
<dbReference type="Pfam" id="PF13509">
    <property type="entry name" value="S1_2"/>
    <property type="match status" value="1"/>
</dbReference>
<reference evidence="6 7" key="1">
    <citation type="submission" date="2016-10" db="EMBL/GenBank/DDBJ databases">
        <authorList>
            <person name="de Groot N.N."/>
        </authorList>
    </citation>
    <scope>NUCLEOTIDE SEQUENCE [LARGE SCALE GENOMIC DNA]</scope>
    <source>
        <strain evidence="6 7">DSM 27630</strain>
    </source>
</reference>
<keyword evidence="7" id="KW-1185">Reference proteome</keyword>
<dbReference type="Proteomes" id="UP000198668">
    <property type="component" value="Unassembled WGS sequence"/>
</dbReference>
<evidence type="ECO:0000259" key="2">
    <source>
        <dbReference type="Pfam" id="PF13509"/>
    </source>
</evidence>
<sequence length="291" mass="32892">MNHALGQVITGIVTDENEKAYFVQKEGLTYQLAKEEVESLQLGDTAKGFAYISQNKLLILTTHIPKVRIGHYAFGEVVEVRKDLGVFVAIGLPDKELVVSLDDLPSEKHLWPKKGDTLMLSMKVDEKDRMWGVLADDLVFQSISRKPSEEMLNKDIKGVVYRTKLMGTHVLTDDYLLGFIHPSERDNEPRLGERVTGRVIGIGERGMLNISLKPRAHEVISEDAAMLLTVLERSKDQSFSYTDKSSPESIKEYFGISKGQFKRALGNLMKQRKVIQKDGRTYLVSNKHEDQ</sequence>
<dbReference type="AlphaFoldDB" id="A0A1I3CI65"/>
<proteinExistence type="inferred from homology"/>
<dbReference type="PANTHER" id="PTHR37296">
    <property type="entry name" value="CONSERVED VIRULENCE FACTOR B"/>
    <property type="match status" value="1"/>
</dbReference>
<feature type="domain" description="Conserved virulence factor B-like winged helix" evidence="3">
    <location>
        <begin position="225"/>
        <end position="283"/>
    </location>
</feature>
<name>A0A1I3CI65_9LACT</name>
<dbReference type="Pfam" id="PF17783">
    <property type="entry name" value="WHD_CvfB"/>
    <property type="match status" value="1"/>
</dbReference>
<dbReference type="Pfam" id="PF21191">
    <property type="entry name" value="CvfB_1st"/>
    <property type="match status" value="1"/>
</dbReference>
<dbReference type="InterPro" id="IPR048587">
    <property type="entry name" value="CvfB_S1_3rd"/>
</dbReference>
<dbReference type="Gene3D" id="2.40.50.330">
    <property type="match status" value="1"/>
</dbReference>
<comment type="similarity">
    <text evidence="1">Belongs to the CvfB family.</text>
</comment>
<dbReference type="PANTHER" id="PTHR37296:SF1">
    <property type="entry name" value="CONSERVED VIRULENCE FACTOR B"/>
    <property type="match status" value="1"/>
</dbReference>
<dbReference type="Gene3D" id="1.10.10.10">
    <property type="entry name" value="Winged helix-like DNA-binding domain superfamily/Winged helix DNA-binding domain"/>
    <property type="match status" value="1"/>
</dbReference>
<evidence type="ECO:0000259" key="3">
    <source>
        <dbReference type="Pfam" id="PF17783"/>
    </source>
</evidence>
<organism evidence="6 7">
    <name type="scientific">Pisciglobus halotolerans</name>
    <dbReference type="NCBI Taxonomy" id="745365"/>
    <lineage>
        <taxon>Bacteria</taxon>
        <taxon>Bacillati</taxon>
        <taxon>Bacillota</taxon>
        <taxon>Bacilli</taxon>
        <taxon>Lactobacillales</taxon>
        <taxon>Carnobacteriaceae</taxon>
    </lineage>
</organism>
<gene>
    <name evidence="6" type="ORF">SAMN04489868_11835</name>
</gene>
<feature type="domain" description="Conserved virulence factor B first S1" evidence="2">
    <location>
        <begin position="5"/>
        <end position="62"/>
    </location>
</feature>
<evidence type="ECO:0000313" key="7">
    <source>
        <dbReference type="Proteomes" id="UP000198668"/>
    </source>
</evidence>
<accession>A0A1I3CI65</accession>
<dbReference type="Pfam" id="PF21543">
    <property type="entry name" value="CvfB_2nd"/>
    <property type="match status" value="1"/>
</dbReference>
<dbReference type="InterPro" id="IPR012340">
    <property type="entry name" value="NA-bd_OB-fold"/>
</dbReference>
<dbReference type="PIRSF" id="PIRSF012524">
    <property type="entry name" value="YitL_S1"/>
    <property type="match status" value="1"/>
</dbReference>
<dbReference type="InterPro" id="IPR039566">
    <property type="entry name" value="CvfB_S1_st"/>
</dbReference>
<evidence type="ECO:0008006" key="8">
    <source>
        <dbReference type="Google" id="ProtNLM"/>
    </source>
</evidence>
<feature type="domain" description="Conserved virulence factor B second S1" evidence="4">
    <location>
        <begin position="72"/>
        <end position="132"/>
    </location>
</feature>
<dbReference type="EMBL" id="FOQE01000018">
    <property type="protein sequence ID" value="SFH74026.1"/>
    <property type="molecule type" value="Genomic_DNA"/>
</dbReference>
<evidence type="ECO:0000256" key="1">
    <source>
        <dbReference type="PIRNR" id="PIRNR012524"/>
    </source>
</evidence>
<dbReference type="InterPro" id="IPR036388">
    <property type="entry name" value="WH-like_DNA-bd_sf"/>
</dbReference>
<evidence type="ECO:0000313" key="6">
    <source>
        <dbReference type="EMBL" id="SFH74026.1"/>
    </source>
</evidence>
<dbReference type="Gene3D" id="2.40.50.140">
    <property type="entry name" value="Nucleic acid-binding proteins"/>
    <property type="match status" value="2"/>
</dbReference>
<dbReference type="OrthoDB" id="9801597at2"/>
<dbReference type="InterPro" id="IPR014464">
    <property type="entry name" value="CvfB_fam"/>
</dbReference>
<evidence type="ECO:0000259" key="5">
    <source>
        <dbReference type="Pfam" id="PF21543"/>
    </source>
</evidence>
<protein>
    <recommendedName>
        <fullName evidence="8">S1 motif domain-containing protein</fullName>
    </recommendedName>
</protein>
<dbReference type="InterPro" id="IPR048588">
    <property type="entry name" value="CvfB_S1_2nd"/>
</dbReference>